<sequence length="100" mass="10987">MGTDCQPSSAGLVSALCSESRRCKAARKDLLSVVIAMPHEPDGEDLAVFCEALDRLAHVLDNQCVLVTRALVAIDADRRKAQDELLRTLSEVPQRYRLPP</sequence>
<accession>A0A0F7L770</accession>
<evidence type="ECO:0000313" key="1">
    <source>
        <dbReference type="EMBL" id="AKH47297.1"/>
    </source>
</evidence>
<proteinExistence type="predicted"/>
<name>A0A0F7L770_9VIRU</name>
<organism evidence="1">
    <name type="scientific">uncultured marine virus</name>
    <dbReference type="NCBI Taxonomy" id="186617"/>
    <lineage>
        <taxon>Viruses</taxon>
        <taxon>environmental samples</taxon>
    </lineage>
</organism>
<protein>
    <submittedName>
        <fullName evidence="1">Uncharacterized protein</fullName>
    </submittedName>
</protein>
<reference evidence="1" key="1">
    <citation type="journal article" date="2015" name="Front. Microbiol.">
        <title>Combining genomic sequencing methods to explore viral diversity and reveal potential virus-host interactions.</title>
        <authorList>
            <person name="Chow C.E."/>
            <person name="Winget D.M."/>
            <person name="White R.A.III."/>
            <person name="Hallam S.J."/>
            <person name="Suttle C.A."/>
        </authorList>
    </citation>
    <scope>NUCLEOTIDE SEQUENCE</scope>
    <source>
        <strain evidence="1">H4084949</strain>
    </source>
</reference>
<reference evidence="1" key="2">
    <citation type="submission" date="2015-03" db="EMBL/GenBank/DDBJ databases">
        <authorList>
            <person name="Chow C.-E.T."/>
            <person name="Winget D.M."/>
            <person name="White R.A.III."/>
            <person name="Hallam S.J."/>
            <person name="Suttle C.A."/>
        </authorList>
    </citation>
    <scope>NUCLEOTIDE SEQUENCE</scope>
    <source>
        <strain evidence="1">H4084949</strain>
    </source>
</reference>
<dbReference type="EMBL" id="KR029591">
    <property type="protein sequence ID" value="AKH47297.1"/>
    <property type="molecule type" value="Genomic_DNA"/>
</dbReference>